<dbReference type="RefSeq" id="WP_007617419.1">
    <property type="nucleotide sequence ID" value="NZ_BANX01000005.1"/>
</dbReference>
<accession>M0QES8</accession>
<proteinExistence type="predicted"/>
<keyword evidence="5" id="KW-1185">Reference proteome</keyword>
<protein>
    <recommendedName>
        <fullName evidence="3">Protein-glutamine gamma-glutamyltransferase-like C-terminal domain-containing protein</fullName>
    </recommendedName>
</protein>
<feature type="region of interest" description="Disordered" evidence="1">
    <location>
        <begin position="204"/>
        <end position="224"/>
    </location>
</feature>
<organism evidence="4 5">
    <name type="scientific">Gordonia soli NBRC 108243</name>
    <dbReference type="NCBI Taxonomy" id="1223545"/>
    <lineage>
        <taxon>Bacteria</taxon>
        <taxon>Bacillati</taxon>
        <taxon>Actinomycetota</taxon>
        <taxon>Actinomycetes</taxon>
        <taxon>Mycobacteriales</taxon>
        <taxon>Gordoniaceae</taxon>
        <taxon>Gordonia</taxon>
    </lineage>
</organism>
<dbReference type="Proteomes" id="UP000011666">
    <property type="component" value="Unassembled WGS sequence"/>
</dbReference>
<evidence type="ECO:0000313" key="5">
    <source>
        <dbReference type="Proteomes" id="UP000011666"/>
    </source>
</evidence>
<evidence type="ECO:0000256" key="2">
    <source>
        <dbReference type="SAM" id="Phobius"/>
    </source>
</evidence>
<comment type="caution">
    <text evidence="4">The sequence shown here is derived from an EMBL/GenBank/DDBJ whole genome shotgun (WGS) entry which is preliminary data.</text>
</comment>
<feature type="domain" description="Protein-glutamine gamma-glutamyltransferase-like C-terminal" evidence="3">
    <location>
        <begin position="131"/>
        <end position="198"/>
    </location>
</feature>
<name>M0QES8_9ACTN</name>
<keyword evidence="2" id="KW-0472">Membrane</keyword>
<reference evidence="4 5" key="1">
    <citation type="submission" date="2013-01" db="EMBL/GenBank/DDBJ databases">
        <title>Whole genome shotgun sequence of Gordonia soli NBRC 108243.</title>
        <authorList>
            <person name="Isaki-Nakamura S."/>
            <person name="Hosoyama A."/>
            <person name="Tsuchikane K."/>
            <person name="Ando Y."/>
            <person name="Baba S."/>
            <person name="Ohji S."/>
            <person name="Hamada M."/>
            <person name="Tamura T."/>
            <person name="Yamazoe A."/>
            <person name="Yamazaki S."/>
            <person name="Fujita N."/>
        </authorList>
    </citation>
    <scope>NUCLEOTIDE SEQUENCE [LARGE SCALE GENOMIC DNA]</scope>
    <source>
        <strain evidence="4 5">NBRC 108243</strain>
    </source>
</reference>
<dbReference type="AlphaFoldDB" id="M0QES8"/>
<keyword evidence="2" id="KW-0812">Transmembrane</keyword>
<dbReference type="EMBL" id="BANX01000005">
    <property type="protein sequence ID" value="GAC66821.1"/>
    <property type="molecule type" value="Genomic_DNA"/>
</dbReference>
<dbReference type="Pfam" id="PF13559">
    <property type="entry name" value="DUF4129"/>
    <property type="match status" value="1"/>
</dbReference>
<keyword evidence="2" id="KW-1133">Transmembrane helix</keyword>
<evidence type="ECO:0000259" key="3">
    <source>
        <dbReference type="Pfam" id="PF13559"/>
    </source>
</evidence>
<evidence type="ECO:0000256" key="1">
    <source>
        <dbReference type="SAM" id="MobiDB-lite"/>
    </source>
</evidence>
<dbReference type="eggNOG" id="ENOG5032SSX">
    <property type="taxonomic scope" value="Bacteria"/>
</dbReference>
<sequence length="224" mass="24419">MSVTVVLAEGLSPDNDEARRWLERELSKPEYSDQSSITDRWWENLENWFADLLSGINGAATPLPGIVAAIVVVLLLVLVIYLLRFVRRTPKAKSASTQSVLGGHRLSAREFRERAEKALAAGDHDACVLDAMRAMARRGFDRTLLADAPSLTAREVAVGLTRHFPDRRERLAAAALLFDAVAYGGRHATADEARGLLDLESEIASARPRSVETEPDAATSGATQ</sequence>
<dbReference type="STRING" id="1223545.GS4_05_00290"/>
<evidence type="ECO:0000313" key="4">
    <source>
        <dbReference type="EMBL" id="GAC66821.1"/>
    </source>
</evidence>
<dbReference type="InterPro" id="IPR025403">
    <property type="entry name" value="TgpA-like_C"/>
</dbReference>
<dbReference type="OrthoDB" id="3389322at2"/>
<gene>
    <name evidence="4" type="ORF">GS4_05_00290</name>
</gene>
<feature type="transmembrane region" description="Helical" evidence="2">
    <location>
        <begin position="63"/>
        <end position="83"/>
    </location>
</feature>